<keyword evidence="3" id="KW-1185">Reference proteome</keyword>
<keyword evidence="1" id="KW-0812">Transmembrane</keyword>
<gene>
    <name evidence="2" type="ORF">ACFOEE_12485</name>
</gene>
<accession>A0ABV7CL10</accession>
<protein>
    <submittedName>
        <fullName evidence="2">Uncharacterized protein</fullName>
    </submittedName>
</protein>
<name>A0ABV7CL10_9GAMM</name>
<dbReference type="EMBL" id="JBHRSD010000021">
    <property type="protein sequence ID" value="MFC3033339.1"/>
    <property type="molecule type" value="Genomic_DNA"/>
</dbReference>
<evidence type="ECO:0000313" key="2">
    <source>
        <dbReference type="EMBL" id="MFC3033339.1"/>
    </source>
</evidence>
<reference evidence="3" key="1">
    <citation type="journal article" date="2019" name="Int. J. Syst. Evol. Microbiol.">
        <title>The Global Catalogue of Microorganisms (GCM) 10K type strain sequencing project: providing services to taxonomists for standard genome sequencing and annotation.</title>
        <authorList>
            <consortium name="The Broad Institute Genomics Platform"/>
            <consortium name="The Broad Institute Genome Sequencing Center for Infectious Disease"/>
            <person name="Wu L."/>
            <person name="Ma J."/>
        </authorList>
    </citation>
    <scope>NUCLEOTIDE SEQUENCE [LARGE SCALE GENOMIC DNA]</scope>
    <source>
        <strain evidence="3">KCTC 42730</strain>
    </source>
</reference>
<comment type="caution">
    <text evidence="2">The sequence shown here is derived from an EMBL/GenBank/DDBJ whole genome shotgun (WGS) entry which is preliminary data.</text>
</comment>
<keyword evidence="1" id="KW-1133">Transmembrane helix</keyword>
<proteinExistence type="predicted"/>
<sequence>MSFQSWVARIARSQLLTLVLLVVVGFAYFSEFCAEWRASLSTPALHQQNQLYLQNLATQATTDLVLLGEMNAMLQVAQSSQVGVSFFVDFTVDIGKVLAALSHLLEKALEVVTSSSVAIALLQLLDNAASWLAPKLFVISYVLVLGFGILFIFAKSLLLTQLWKKLMLFVVGLFVTCHLLLPYSIHLTSWLGHELTSSTRAQHHQALHDMHQQLLITAPSKDLKDRAENSLHWLEKASAKHSHDHARTLWQYVLHFATVNIFELILMPGLLLLLLYRLMRAGIRSLLPEQTATGEH</sequence>
<keyword evidence="1" id="KW-0472">Membrane</keyword>
<feature type="transmembrane region" description="Helical" evidence="1">
    <location>
        <begin position="166"/>
        <end position="185"/>
    </location>
</feature>
<feature type="transmembrane region" description="Helical" evidence="1">
    <location>
        <begin position="131"/>
        <end position="154"/>
    </location>
</feature>
<feature type="transmembrane region" description="Helical" evidence="1">
    <location>
        <begin position="252"/>
        <end position="276"/>
    </location>
</feature>
<evidence type="ECO:0000313" key="3">
    <source>
        <dbReference type="Proteomes" id="UP001595453"/>
    </source>
</evidence>
<dbReference type="Proteomes" id="UP001595453">
    <property type="component" value="Unassembled WGS sequence"/>
</dbReference>
<organism evidence="2 3">
    <name type="scientific">Pseudoalteromonas fenneropenaei</name>
    <dbReference type="NCBI Taxonomy" id="1737459"/>
    <lineage>
        <taxon>Bacteria</taxon>
        <taxon>Pseudomonadati</taxon>
        <taxon>Pseudomonadota</taxon>
        <taxon>Gammaproteobacteria</taxon>
        <taxon>Alteromonadales</taxon>
        <taxon>Pseudoalteromonadaceae</taxon>
        <taxon>Pseudoalteromonas</taxon>
    </lineage>
</organism>
<evidence type="ECO:0000256" key="1">
    <source>
        <dbReference type="SAM" id="Phobius"/>
    </source>
</evidence>
<dbReference type="RefSeq" id="WP_377124727.1">
    <property type="nucleotide sequence ID" value="NZ_JBHRSD010000021.1"/>
</dbReference>